<keyword evidence="4 6" id="KW-0808">Transferase</keyword>
<keyword evidence="5" id="KW-0949">S-adenosyl-L-methionine</keyword>
<dbReference type="CDD" id="cd02440">
    <property type="entry name" value="AdoMet_MTases"/>
    <property type="match status" value="1"/>
</dbReference>
<evidence type="ECO:0000256" key="4">
    <source>
        <dbReference type="ARBA" id="ARBA00022679"/>
    </source>
</evidence>
<dbReference type="PIRSF" id="PIRSF000401">
    <property type="entry name" value="RPL11_MTase"/>
    <property type="match status" value="1"/>
</dbReference>
<evidence type="ECO:0000313" key="6">
    <source>
        <dbReference type="EMBL" id="VAW89653.1"/>
    </source>
</evidence>
<dbReference type="PANTHER" id="PTHR43648:SF1">
    <property type="entry name" value="ELECTRON TRANSFER FLAVOPROTEIN BETA SUBUNIT LYSINE METHYLTRANSFERASE"/>
    <property type="match status" value="1"/>
</dbReference>
<dbReference type="Pfam" id="PF06325">
    <property type="entry name" value="PrmA"/>
    <property type="match status" value="1"/>
</dbReference>
<dbReference type="Gene3D" id="3.40.50.150">
    <property type="entry name" value="Vaccinia Virus protein VP39"/>
    <property type="match status" value="1"/>
</dbReference>
<evidence type="ECO:0000256" key="2">
    <source>
        <dbReference type="ARBA" id="ARBA00022490"/>
    </source>
</evidence>
<dbReference type="InterPro" id="IPR029063">
    <property type="entry name" value="SAM-dependent_MTases_sf"/>
</dbReference>
<dbReference type="InterPro" id="IPR004498">
    <property type="entry name" value="Ribosomal_PrmA_MeTrfase"/>
</dbReference>
<evidence type="ECO:0000256" key="1">
    <source>
        <dbReference type="ARBA" id="ARBA00009741"/>
    </source>
</evidence>
<accession>A0A3B0ZN89</accession>
<gene>
    <name evidence="6" type="ORF">MNBD_GAMMA18-1645</name>
</gene>
<dbReference type="AlphaFoldDB" id="A0A3B0ZN89"/>
<name>A0A3B0ZN89_9ZZZZ</name>
<keyword evidence="3 6" id="KW-0489">Methyltransferase</keyword>
<keyword evidence="2" id="KW-0963">Cytoplasm</keyword>
<sequence>MPWIQLKIDTNNDLAEPISETLSDLAALAVTLEDRADQPIFEPALGTTPLWKEVCVVGLFDAETAIEPITNQLEKAFGPLQWSAEPLEDRDWIREWMDSFEPTRFGQRLWIVPSWHSAPNENDINLQLDPGLAFGTGTHPTTALCLEWLDANPPKNHTVIDYGCGSGILGIAALKLGATHCTGVDTDPQALEASHNNAEKNSVADKLQLQLPEQAHIEAADLVLANILANPLIGLVEKLASLTKQGGRIILSGILAEQAQQVSDAYSPYFEMADPVQQEDWIRLDGIRK</sequence>
<dbReference type="PANTHER" id="PTHR43648">
    <property type="entry name" value="ELECTRON TRANSFER FLAVOPROTEIN BETA SUBUNIT LYSINE METHYLTRANSFERASE"/>
    <property type="match status" value="1"/>
</dbReference>
<reference evidence="6" key="1">
    <citation type="submission" date="2018-06" db="EMBL/GenBank/DDBJ databases">
        <authorList>
            <person name="Zhirakovskaya E."/>
        </authorList>
    </citation>
    <scope>NUCLEOTIDE SEQUENCE</scope>
</reference>
<evidence type="ECO:0000256" key="3">
    <source>
        <dbReference type="ARBA" id="ARBA00022603"/>
    </source>
</evidence>
<organism evidence="6">
    <name type="scientific">hydrothermal vent metagenome</name>
    <dbReference type="NCBI Taxonomy" id="652676"/>
    <lineage>
        <taxon>unclassified sequences</taxon>
        <taxon>metagenomes</taxon>
        <taxon>ecological metagenomes</taxon>
    </lineage>
</organism>
<dbReference type="GO" id="GO:0032259">
    <property type="term" value="P:methylation"/>
    <property type="evidence" value="ECO:0007669"/>
    <property type="project" value="UniProtKB-KW"/>
</dbReference>
<comment type="similarity">
    <text evidence="1">Belongs to the methyltransferase superfamily. PrmA family.</text>
</comment>
<keyword evidence="6" id="KW-0687">Ribonucleoprotein</keyword>
<dbReference type="GO" id="GO:0005840">
    <property type="term" value="C:ribosome"/>
    <property type="evidence" value="ECO:0007669"/>
    <property type="project" value="UniProtKB-KW"/>
</dbReference>
<dbReference type="InterPro" id="IPR050078">
    <property type="entry name" value="Ribosomal_L11_MeTrfase_PrmA"/>
</dbReference>
<dbReference type="SUPFAM" id="SSF53335">
    <property type="entry name" value="S-adenosyl-L-methionine-dependent methyltransferases"/>
    <property type="match status" value="1"/>
</dbReference>
<dbReference type="NCBIfam" id="TIGR00406">
    <property type="entry name" value="prmA"/>
    <property type="match status" value="1"/>
</dbReference>
<keyword evidence="6" id="KW-0689">Ribosomal protein</keyword>
<dbReference type="HAMAP" id="MF_00735">
    <property type="entry name" value="Methyltr_PrmA"/>
    <property type="match status" value="1"/>
</dbReference>
<dbReference type="GO" id="GO:0016279">
    <property type="term" value="F:protein-lysine N-methyltransferase activity"/>
    <property type="evidence" value="ECO:0007669"/>
    <property type="project" value="TreeGrafter"/>
</dbReference>
<protein>
    <submittedName>
        <fullName evidence="6">Ribosomal protein L11 methyltransferase</fullName>
    </submittedName>
</protein>
<dbReference type="EMBL" id="UOFP01000285">
    <property type="protein sequence ID" value="VAW89653.1"/>
    <property type="molecule type" value="Genomic_DNA"/>
</dbReference>
<evidence type="ECO:0000256" key="5">
    <source>
        <dbReference type="ARBA" id="ARBA00022691"/>
    </source>
</evidence>
<proteinExistence type="inferred from homology"/>
<dbReference type="GO" id="GO:0005829">
    <property type="term" value="C:cytosol"/>
    <property type="evidence" value="ECO:0007669"/>
    <property type="project" value="TreeGrafter"/>
</dbReference>